<reference evidence="1" key="1">
    <citation type="submission" date="2019-03" db="EMBL/GenBank/DDBJ databases">
        <authorList>
            <person name="Mank J."/>
            <person name="Almeida P."/>
        </authorList>
    </citation>
    <scope>NUCLEOTIDE SEQUENCE</scope>
    <source>
        <strain evidence="1">78183</strain>
    </source>
</reference>
<name>A0A6N2KA14_SALVM</name>
<gene>
    <name evidence="1" type="ORF">SVIM_LOCUS56762</name>
</gene>
<proteinExistence type="predicted"/>
<organism evidence="1">
    <name type="scientific">Salix viminalis</name>
    <name type="common">Common osier</name>
    <name type="synonym">Basket willow</name>
    <dbReference type="NCBI Taxonomy" id="40686"/>
    <lineage>
        <taxon>Eukaryota</taxon>
        <taxon>Viridiplantae</taxon>
        <taxon>Streptophyta</taxon>
        <taxon>Embryophyta</taxon>
        <taxon>Tracheophyta</taxon>
        <taxon>Spermatophyta</taxon>
        <taxon>Magnoliopsida</taxon>
        <taxon>eudicotyledons</taxon>
        <taxon>Gunneridae</taxon>
        <taxon>Pentapetalae</taxon>
        <taxon>rosids</taxon>
        <taxon>fabids</taxon>
        <taxon>Malpighiales</taxon>
        <taxon>Salicaceae</taxon>
        <taxon>Saliceae</taxon>
        <taxon>Salix</taxon>
    </lineage>
</organism>
<evidence type="ECO:0000313" key="1">
    <source>
        <dbReference type="EMBL" id="VFU25261.1"/>
    </source>
</evidence>
<sequence>MNVFRTKITLLVIFNYNYTKYILSLLFFLAVFVRSSPSPFSTHHSSPGALSSSTASANATSTCASNRRSVAYRNNSDSTTITINSCSSTKAFQAKGKRPKFCFWAKPNKTCKESILRVCDKESGPKKHPEPIQSRLMKALPFLGVKLEKYRMRGLDAGYS</sequence>
<dbReference type="AlphaFoldDB" id="A0A6N2KA14"/>
<accession>A0A6N2KA14</accession>
<protein>
    <submittedName>
        <fullName evidence="1">Uncharacterized protein</fullName>
    </submittedName>
</protein>
<dbReference type="EMBL" id="CAADRP010000224">
    <property type="protein sequence ID" value="VFU25261.1"/>
    <property type="molecule type" value="Genomic_DNA"/>
</dbReference>